<proteinExistence type="predicted"/>
<gene>
    <name evidence="1" type="ORF">OVN521_LOCUS46688</name>
</gene>
<dbReference type="EMBL" id="CAJOBG010085397">
    <property type="protein sequence ID" value="CAF4646447.1"/>
    <property type="molecule type" value="Genomic_DNA"/>
</dbReference>
<evidence type="ECO:0000313" key="2">
    <source>
        <dbReference type="Proteomes" id="UP000663866"/>
    </source>
</evidence>
<accession>A0A821FAD9</accession>
<keyword evidence="2" id="KW-1185">Reference proteome</keyword>
<dbReference type="AlphaFoldDB" id="A0A821FAD9"/>
<organism evidence="1 2">
    <name type="scientific">Rotaria magnacalcarata</name>
    <dbReference type="NCBI Taxonomy" id="392030"/>
    <lineage>
        <taxon>Eukaryota</taxon>
        <taxon>Metazoa</taxon>
        <taxon>Spiralia</taxon>
        <taxon>Gnathifera</taxon>
        <taxon>Rotifera</taxon>
        <taxon>Eurotatoria</taxon>
        <taxon>Bdelloidea</taxon>
        <taxon>Philodinida</taxon>
        <taxon>Philodinidae</taxon>
        <taxon>Rotaria</taxon>
    </lineage>
</organism>
<comment type="caution">
    <text evidence="1">The sequence shown here is derived from an EMBL/GenBank/DDBJ whole genome shotgun (WGS) entry which is preliminary data.</text>
</comment>
<dbReference type="Proteomes" id="UP000663866">
    <property type="component" value="Unassembled WGS sequence"/>
</dbReference>
<sequence length="46" mass="5263">MALDSGRVIVWTVPYYIDYAGYNSSKMGEFEDEESLAISYDSSVRF</sequence>
<feature type="non-terminal residue" evidence="1">
    <location>
        <position position="46"/>
    </location>
</feature>
<protein>
    <submittedName>
        <fullName evidence="1">Uncharacterized protein</fullName>
    </submittedName>
</protein>
<evidence type="ECO:0000313" key="1">
    <source>
        <dbReference type="EMBL" id="CAF4646447.1"/>
    </source>
</evidence>
<name>A0A821FAD9_9BILA</name>
<reference evidence="1" key="1">
    <citation type="submission" date="2021-02" db="EMBL/GenBank/DDBJ databases">
        <authorList>
            <person name="Nowell W R."/>
        </authorList>
    </citation>
    <scope>NUCLEOTIDE SEQUENCE</scope>
</reference>